<organism evidence="2 3">
    <name type="scientific">Helianthus annuus</name>
    <name type="common">Common sunflower</name>
    <dbReference type="NCBI Taxonomy" id="4232"/>
    <lineage>
        <taxon>Eukaryota</taxon>
        <taxon>Viridiplantae</taxon>
        <taxon>Streptophyta</taxon>
        <taxon>Embryophyta</taxon>
        <taxon>Tracheophyta</taxon>
        <taxon>Spermatophyta</taxon>
        <taxon>Magnoliopsida</taxon>
        <taxon>eudicotyledons</taxon>
        <taxon>Gunneridae</taxon>
        <taxon>Pentapetalae</taxon>
        <taxon>asterids</taxon>
        <taxon>campanulids</taxon>
        <taxon>Asterales</taxon>
        <taxon>Asteraceae</taxon>
        <taxon>Asteroideae</taxon>
        <taxon>Heliantheae alliance</taxon>
        <taxon>Heliantheae</taxon>
        <taxon>Helianthus</taxon>
    </lineage>
</organism>
<proteinExistence type="predicted"/>
<reference evidence="2" key="2">
    <citation type="submission" date="2020-06" db="EMBL/GenBank/DDBJ databases">
        <title>Helianthus annuus Genome sequencing and assembly Release 2.</title>
        <authorList>
            <person name="Gouzy J."/>
            <person name="Langlade N."/>
            <person name="Munos S."/>
        </authorList>
    </citation>
    <scope>NUCLEOTIDE SEQUENCE</scope>
    <source>
        <tissue evidence="2">Leaves</tissue>
    </source>
</reference>
<dbReference type="InterPro" id="IPR025312">
    <property type="entry name" value="DUF4216"/>
</dbReference>
<feature type="domain" description="DUF4216" evidence="1">
    <location>
        <begin position="4"/>
        <end position="43"/>
    </location>
</feature>
<evidence type="ECO:0000313" key="3">
    <source>
        <dbReference type="Proteomes" id="UP000215914"/>
    </source>
</evidence>
<dbReference type="AlphaFoldDB" id="A0A9K3J290"/>
<dbReference type="PANTHER" id="PTHR48258">
    <property type="entry name" value="DUF4218 DOMAIN-CONTAINING PROTEIN-RELATED"/>
    <property type="match status" value="1"/>
</dbReference>
<name>A0A9K3J290_HELAN</name>
<gene>
    <name evidence="2" type="ORF">HanXRQr2_Chr05g0228791</name>
</gene>
<keyword evidence="3" id="KW-1185">Reference proteome</keyword>
<reference evidence="2" key="1">
    <citation type="journal article" date="2017" name="Nature">
        <title>The sunflower genome provides insights into oil metabolism, flowering and Asterid evolution.</title>
        <authorList>
            <person name="Badouin H."/>
            <person name="Gouzy J."/>
            <person name="Grassa C.J."/>
            <person name="Murat F."/>
            <person name="Staton S.E."/>
            <person name="Cottret L."/>
            <person name="Lelandais-Briere C."/>
            <person name="Owens G.L."/>
            <person name="Carrere S."/>
            <person name="Mayjonade B."/>
            <person name="Legrand L."/>
            <person name="Gill N."/>
            <person name="Kane N.C."/>
            <person name="Bowers J.E."/>
            <person name="Hubner S."/>
            <person name="Bellec A."/>
            <person name="Berard A."/>
            <person name="Berges H."/>
            <person name="Blanchet N."/>
            <person name="Boniface M.C."/>
            <person name="Brunel D."/>
            <person name="Catrice O."/>
            <person name="Chaidir N."/>
            <person name="Claudel C."/>
            <person name="Donnadieu C."/>
            <person name="Faraut T."/>
            <person name="Fievet G."/>
            <person name="Helmstetter N."/>
            <person name="King M."/>
            <person name="Knapp S.J."/>
            <person name="Lai Z."/>
            <person name="Le Paslier M.C."/>
            <person name="Lippi Y."/>
            <person name="Lorenzon L."/>
            <person name="Mandel J.R."/>
            <person name="Marage G."/>
            <person name="Marchand G."/>
            <person name="Marquand E."/>
            <person name="Bret-Mestries E."/>
            <person name="Morien E."/>
            <person name="Nambeesan S."/>
            <person name="Nguyen T."/>
            <person name="Pegot-Espagnet P."/>
            <person name="Pouilly N."/>
            <person name="Raftis F."/>
            <person name="Sallet E."/>
            <person name="Schiex T."/>
            <person name="Thomas J."/>
            <person name="Vandecasteele C."/>
            <person name="Vares D."/>
            <person name="Vear F."/>
            <person name="Vautrin S."/>
            <person name="Crespi M."/>
            <person name="Mangin B."/>
            <person name="Burke J.M."/>
            <person name="Salse J."/>
            <person name="Munos S."/>
            <person name="Vincourt P."/>
            <person name="Rieseberg L.H."/>
            <person name="Langlade N.B."/>
        </authorList>
    </citation>
    <scope>NUCLEOTIDE SEQUENCE</scope>
    <source>
        <tissue evidence="2">Leaves</tissue>
    </source>
</reference>
<sequence length="136" mass="15515">MVDVKPTATGCVDDPFILASQAQQVYYTSYPSKSKELKGWLAVVKTTPRGVYELDQDVSEIEDDDVDMEPFFQENERIECTVMDDLLPISLVHEDGRLEEVEDTDGDNDEKVEFEATTLADEDFHILLNFDDEDLE</sequence>
<dbReference type="EMBL" id="MNCJ02000320">
    <property type="protein sequence ID" value="KAF5807016.1"/>
    <property type="molecule type" value="Genomic_DNA"/>
</dbReference>
<comment type="caution">
    <text evidence="2">The sequence shown here is derived from an EMBL/GenBank/DDBJ whole genome shotgun (WGS) entry which is preliminary data.</text>
</comment>
<accession>A0A9K3J290</accession>
<dbReference type="PANTHER" id="PTHR48258:SF4">
    <property type="entry name" value="DUF4216 DOMAIN-CONTAINING PROTEIN"/>
    <property type="match status" value="1"/>
</dbReference>
<protein>
    <recommendedName>
        <fullName evidence="1">DUF4216 domain-containing protein</fullName>
    </recommendedName>
</protein>
<evidence type="ECO:0000313" key="2">
    <source>
        <dbReference type="EMBL" id="KAF5807016.1"/>
    </source>
</evidence>
<dbReference type="Pfam" id="PF13952">
    <property type="entry name" value="DUF4216"/>
    <property type="match status" value="1"/>
</dbReference>
<evidence type="ECO:0000259" key="1">
    <source>
        <dbReference type="Pfam" id="PF13952"/>
    </source>
</evidence>
<dbReference type="Proteomes" id="UP000215914">
    <property type="component" value="Unassembled WGS sequence"/>
</dbReference>
<dbReference type="Gramene" id="mRNA:HanXRQr2_Chr05g0228791">
    <property type="protein sequence ID" value="CDS:HanXRQr2_Chr05g0228791.1"/>
    <property type="gene ID" value="HanXRQr2_Chr05g0228791"/>
</dbReference>